<dbReference type="SUPFAM" id="SSF52540">
    <property type="entry name" value="P-loop containing nucleoside triphosphate hydrolases"/>
    <property type="match status" value="1"/>
</dbReference>
<dbReference type="InterPro" id="IPR011703">
    <property type="entry name" value="ATPase_AAA-3"/>
</dbReference>
<dbReference type="Proteomes" id="UP000017668">
    <property type="component" value="Unassembled WGS sequence"/>
</dbReference>
<dbReference type="Gene3D" id="1.10.8.80">
    <property type="entry name" value="Magnesium chelatase subunit I, C-Terminal domain"/>
    <property type="match status" value="1"/>
</dbReference>
<reference evidence="4 5" key="1">
    <citation type="journal article" date="2013" name="Genome Announc.">
        <title>Genome Sequence of Rhizobium lupini HPC(L) Isolated from Saline Desert Soil, Kutch (Gujarat).</title>
        <authorList>
            <person name="Agarwal L."/>
            <person name="Purohit H.J."/>
        </authorList>
    </citation>
    <scope>NUCLEOTIDE SEQUENCE [LARGE SCALE GENOMIC DNA]</scope>
    <source>
        <strain evidence="5">HPC(L)</strain>
    </source>
</reference>
<dbReference type="InterPro" id="IPR050764">
    <property type="entry name" value="CbbQ/NirQ/NorQ/GpvN"/>
</dbReference>
<evidence type="ECO:0000313" key="5">
    <source>
        <dbReference type="Proteomes" id="UP000017668"/>
    </source>
</evidence>
<gene>
    <name evidence="4" type="ORF">C241_17820</name>
</gene>
<accession>A0ABN0HJ73</accession>
<feature type="domain" description="ChlI/MoxR AAA lid" evidence="3">
    <location>
        <begin position="261"/>
        <end position="327"/>
    </location>
</feature>
<evidence type="ECO:0000259" key="3">
    <source>
        <dbReference type="Pfam" id="PF17863"/>
    </source>
</evidence>
<dbReference type="Gene3D" id="3.40.50.300">
    <property type="entry name" value="P-loop containing nucleotide triphosphate hydrolases"/>
    <property type="match status" value="1"/>
</dbReference>
<dbReference type="InterPro" id="IPR041628">
    <property type="entry name" value="ChlI/MoxR_AAA_lid"/>
</dbReference>
<dbReference type="Pfam" id="PF17863">
    <property type="entry name" value="AAA_lid_2"/>
    <property type="match status" value="1"/>
</dbReference>
<keyword evidence="5" id="KW-1185">Reference proteome</keyword>
<comment type="caution">
    <text evidence="4">The sequence shown here is derived from an EMBL/GenBank/DDBJ whole genome shotgun (WGS) entry which is preliminary data.</text>
</comment>
<evidence type="ECO:0000259" key="1">
    <source>
        <dbReference type="Pfam" id="PF01882"/>
    </source>
</evidence>
<feature type="domain" description="DUF58" evidence="1">
    <location>
        <begin position="405"/>
        <end position="605"/>
    </location>
</feature>
<dbReference type="InterPro" id="IPR027417">
    <property type="entry name" value="P-loop_NTPase"/>
</dbReference>
<dbReference type="Pfam" id="PF01882">
    <property type="entry name" value="DUF58"/>
    <property type="match status" value="1"/>
</dbReference>
<dbReference type="PANTHER" id="PTHR42759:SF1">
    <property type="entry name" value="MAGNESIUM-CHELATASE SUBUNIT CHLD"/>
    <property type="match status" value="1"/>
</dbReference>
<feature type="domain" description="ATPase AAA-3" evidence="2">
    <location>
        <begin position="56"/>
        <end position="189"/>
    </location>
</feature>
<evidence type="ECO:0000313" key="4">
    <source>
        <dbReference type="EMBL" id="EKJ94642.1"/>
    </source>
</evidence>
<name>A0ABN0HJ73_RHILU</name>
<sequence length="653" mass="71462">MGVMNTGETLDEKAIIASAEKALSDIAAIRAEVSKVIFGQEKVVQNTLLAILSGGHALLVGVPGLAKTKLVTTLGTVLGLDANRIQFTPDLMPSDILGSEVMDQDENGRRSFRFIKGPVFAQLLMADEINRASPRTQSALLQAMQEYHITMAGQTYELPKPFHVLATQNPLEQEGTYPLPEAQLDRFLLQVDVGYPELAAERQILLDTTGTASGEARGVIDAPRMMEIQALIRQMPVSDKVVDAILSLVRSARPGHGNKLTDKNVAWGPGPRAGQSLMLTARARALYEGRLAPSLDDVYALAEPVLEHRMALTFAARAEGMSVRDVIAASWSRRRTEATFAKGLHVASIGQIVDKTPGSEVLARARQRAALVPDCMVEAKRIANTVTAGWHGRRKRGIGENFWQFRPYAEGESLSRIDWRRSARDDHTYVRDREWEAAHTIWLWADMSPSMMFKSTLGSVSKESRALVLMLALAEILARSGERIGCPGIMEPVSARNAAERLATAIMHAPPTEGMPETGMIRGASDIVLIGDFLDDAKAVMERISPLARRGLRGHVVEIADPAEETFPYSGRTEFSDPETGEKLVSGRAETIREDYTRAYLARREALSSSLRRLGWNFVFHRTDHLASEALVAMHMYLSGAPAQGGGQGGGRR</sequence>
<dbReference type="PANTHER" id="PTHR42759">
    <property type="entry name" value="MOXR FAMILY PROTEIN"/>
    <property type="match status" value="1"/>
</dbReference>
<organism evidence="4 5">
    <name type="scientific">Bradyrhizobium lupini HPC(L)</name>
    <dbReference type="NCBI Taxonomy" id="1229491"/>
    <lineage>
        <taxon>Bacteria</taxon>
        <taxon>Pseudomonadati</taxon>
        <taxon>Pseudomonadota</taxon>
        <taxon>Alphaproteobacteria</taxon>
        <taxon>Hyphomicrobiales</taxon>
        <taxon>Nitrobacteraceae</taxon>
        <taxon>Bradyrhizobium</taxon>
    </lineage>
</organism>
<dbReference type="InterPro" id="IPR002881">
    <property type="entry name" value="DUF58"/>
</dbReference>
<dbReference type="Pfam" id="PF07726">
    <property type="entry name" value="AAA_3"/>
    <property type="match status" value="1"/>
</dbReference>
<dbReference type="EMBL" id="AMQQ01000025">
    <property type="protein sequence ID" value="EKJ94642.1"/>
    <property type="molecule type" value="Genomic_DNA"/>
</dbReference>
<proteinExistence type="predicted"/>
<protein>
    <submittedName>
        <fullName evidence="4">MoxR family protein</fullName>
    </submittedName>
</protein>
<evidence type="ECO:0000259" key="2">
    <source>
        <dbReference type="Pfam" id="PF07726"/>
    </source>
</evidence>